<proteinExistence type="inferred from homology"/>
<feature type="transmembrane region" description="Helical" evidence="6">
    <location>
        <begin position="21"/>
        <end position="41"/>
    </location>
</feature>
<feature type="transmembrane region" description="Helical" evidence="6">
    <location>
        <begin position="138"/>
        <end position="163"/>
    </location>
</feature>
<dbReference type="InterPro" id="IPR013525">
    <property type="entry name" value="ABC2_TM"/>
</dbReference>
<feature type="transmembrane region" description="Helical" evidence="6">
    <location>
        <begin position="170"/>
        <end position="191"/>
    </location>
</feature>
<evidence type="ECO:0000313" key="8">
    <source>
        <dbReference type="EMBL" id="TCL06556.1"/>
    </source>
</evidence>
<evidence type="ECO:0000256" key="1">
    <source>
        <dbReference type="ARBA" id="ARBA00004141"/>
    </source>
</evidence>
<evidence type="ECO:0000256" key="2">
    <source>
        <dbReference type="ARBA" id="ARBA00007783"/>
    </source>
</evidence>
<dbReference type="InterPro" id="IPR047817">
    <property type="entry name" value="ABC2_TM_bact-type"/>
</dbReference>
<feature type="domain" description="ABC transmembrane type-2" evidence="7">
    <location>
        <begin position="22"/>
        <end position="251"/>
    </location>
</feature>
<dbReference type="NCBIfam" id="NF011648">
    <property type="entry name" value="PRK15066.1"/>
    <property type="match status" value="1"/>
</dbReference>
<dbReference type="GO" id="GO:0043190">
    <property type="term" value="C:ATP-binding cassette (ABC) transporter complex"/>
    <property type="evidence" value="ECO:0007669"/>
    <property type="project" value="InterPro"/>
</dbReference>
<protein>
    <recommendedName>
        <fullName evidence="6">Transport permease protein</fullName>
    </recommendedName>
</protein>
<evidence type="ECO:0000256" key="6">
    <source>
        <dbReference type="RuleBase" id="RU361157"/>
    </source>
</evidence>
<dbReference type="Pfam" id="PF01061">
    <property type="entry name" value="ABC2_membrane"/>
    <property type="match status" value="1"/>
</dbReference>
<keyword evidence="3 6" id="KW-0812">Transmembrane</keyword>
<keyword evidence="6" id="KW-0813">Transport</keyword>
<dbReference type="PROSITE" id="PS51012">
    <property type="entry name" value="ABC_TM2"/>
    <property type="match status" value="1"/>
</dbReference>
<name>A0A4R1NPB8_9GAMM</name>
<accession>A0A4R1NPB8</accession>
<keyword evidence="6" id="KW-1003">Cell membrane</keyword>
<dbReference type="PANTHER" id="PTHR43332">
    <property type="entry name" value="INNER MEMBRANE TRANSPORT PERMEASE YADH-RELATED"/>
    <property type="match status" value="1"/>
</dbReference>
<dbReference type="AlphaFoldDB" id="A0A4R1NPB8"/>
<evidence type="ECO:0000256" key="5">
    <source>
        <dbReference type="ARBA" id="ARBA00023136"/>
    </source>
</evidence>
<dbReference type="GO" id="GO:0140359">
    <property type="term" value="F:ABC-type transporter activity"/>
    <property type="evidence" value="ECO:0007669"/>
    <property type="project" value="InterPro"/>
</dbReference>
<dbReference type="EMBL" id="SJOI01000001">
    <property type="protein sequence ID" value="TCL06556.1"/>
    <property type="molecule type" value="Genomic_DNA"/>
</dbReference>
<feature type="transmembrane region" description="Helical" evidence="6">
    <location>
        <begin position="61"/>
        <end position="84"/>
    </location>
</feature>
<comment type="subcellular location">
    <subcellularLocation>
        <location evidence="6">Cell inner membrane</location>
        <topology evidence="6">Multi-pass membrane protein</topology>
    </subcellularLocation>
    <subcellularLocation>
        <location evidence="1">Membrane</location>
        <topology evidence="1">Multi-pass membrane protein</topology>
    </subcellularLocation>
</comment>
<dbReference type="PANTHER" id="PTHR43332:SF2">
    <property type="entry name" value="INNER MEMBRANE TRANSPORT PERMEASE YADH"/>
    <property type="match status" value="1"/>
</dbReference>
<gene>
    <name evidence="8" type="ORF">EZJ58_4823</name>
</gene>
<evidence type="ECO:0000259" key="7">
    <source>
        <dbReference type="PROSITE" id="PS51012"/>
    </source>
</evidence>
<evidence type="ECO:0000256" key="3">
    <source>
        <dbReference type="ARBA" id="ARBA00022692"/>
    </source>
</evidence>
<feature type="transmembrane region" description="Helical" evidence="6">
    <location>
        <begin position="104"/>
        <end position="132"/>
    </location>
</feature>
<keyword evidence="4 6" id="KW-1133">Transmembrane helix</keyword>
<keyword evidence="9" id="KW-1185">Reference proteome</keyword>
<dbReference type="InterPro" id="IPR052522">
    <property type="entry name" value="ABC-2_transport_permease"/>
</dbReference>
<keyword evidence="5 6" id="KW-0472">Membrane</keyword>
<feature type="transmembrane region" description="Helical" evidence="6">
    <location>
        <begin position="226"/>
        <end position="248"/>
    </location>
</feature>
<sequence>MMRLYWIALQSIWRKEINRFGRIWIQTLVPPVITMTLYFIIFGNLIGSRIGDMHGFSYMQFIVPGLIMMAVITNAYTNVASSFFSAKFQRNIEELLVAPVPTHVIIAGYVGGGVARGICVGILVTAVSLFFVPFHVHSWWVVTITLVLTAVLFSLAGLLNAVFAKSFDDISLIPTFVLTPLTYLGGVFYSLTLLPPFWQAVSKLNPIVYMISGFRFGFLGISDVPLALTLSVLIIFILGFYWLCWFLIQRGSGLRT</sequence>
<evidence type="ECO:0000256" key="4">
    <source>
        <dbReference type="ARBA" id="ARBA00022989"/>
    </source>
</evidence>
<dbReference type="PIRSF" id="PIRSF006648">
    <property type="entry name" value="DrrB"/>
    <property type="match status" value="1"/>
</dbReference>
<comment type="caution">
    <text evidence="8">The sequence shown here is derived from an EMBL/GenBank/DDBJ whole genome shotgun (WGS) entry which is preliminary data.</text>
</comment>
<evidence type="ECO:0000313" key="9">
    <source>
        <dbReference type="Proteomes" id="UP000294555"/>
    </source>
</evidence>
<dbReference type="PRINTS" id="PR00164">
    <property type="entry name" value="ABC2TRNSPORT"/>
</dbReference>
<comment type="similarity">
    <text evidence="2 6">Belongs to the ABC-2 integral membrane protein family.</text>
</comment>
<organism evidence="8 9">
    <name type="scientific">Sodalis ligni</name>
    <dbReference type="NCBI Taxonomy" id="2697027"/>
    <lineage>
        <taxon>Bacteria</taxon>
        <taxon>Pseudomonadati</taxon>
        <taxon>Pseudomonadota</taxon>
        <taxon>Gammaproteobacteria</taxon>
        <taxon>Enterobacterales</taxon>
        <taxon>Bruguierivoracaceae</taxon>
        <taxon>Sodalis</taxon>
    </lineage>
</organism>
<dbReference type="InterPro" id="IPR000412">
    <property type="entry name" value="ABC_2_transport"/>
</dbReference>
<dbReference type="OrthoDB" id="9804001at2"/>
<dbReference type="Proteomes" id="UP000294555">
    <property type="component" value="Unassembled WGS sequence"/>
</dbReference>
<reference evidence="8 9" key="1">
    <citation type="submission" date="2019-02" db="EMBL/GenBank/DDBJ databases">
        <title>Investigation of anaerobic lignin degradation for improved lignocellulosic biofuels.</title>
        <authorList>
            <person name="Deangelis K."/>
        </authorList>
    </citation>
    <scope>NUCLEOTIDE SEQUENCE [LARGE SCALE GENOMIC DNA]</scope>
    <source>
        <strain evidence="8 9">159R</strain>
    </source>
</reference>